<proteinExistence type="predicted"/>
<dbReference type="OrthoDB" id="9776324at2"/>
<keyword evidence="2" id="KW-0813">Transport</keyword>
<evidence type="ECO:0000256" key="9">
    <source>
        <dbReference type="ARBA" id="ARBA00031636"/>
    </source>
</evidence>
<evidence type="ECO:0000256" key="8">
    <source>
        <dbReference type="ARBA" id="ARBA00023136"/>
    </source>
</evidence>
<dbReference type="GO" id="GO:0006811">
    <property type="term" value="P:monoatomic ion transport"/>
    <property type="evidence" value="ECO:0007669"/>
    <property type="project" value="UniProtKB-KW"/>
</dbReference>
<dbReference type="InterPro" id="IPR050222">
    <property type="entry name" value="MATE_MdtK"/>
</dbReference>
<feature type="transmembrane region" description="Helical" evidence="10">
    <location>
        <begin position="332"/>
        <end position="354"/>
    </location>
</feature>
<dbReference type="GO" id="GO:0015297">
    <property type="term" value="F:antiporter activity"/>
    <property type="evidence" value="ECO:0007669"/>
    <property type="project" value="UniProtKB-KW"/>
</dbReference>
<evidence type="ECO:0000256" key="7">
    <source>
        <dbReference type="ARBA" id="ARBA00023065"/>
    </source>
</evidence>
<gene>
    <name evidence="11" type="ORF">CLV84_2280</name>
</gene>
<keyword evidence="3" id="KW-0050">Antiport</keyword>
<keyword evidence="12" id="KW-1185">Reference proteome</keyword>
<feature type="transmembrane region" description="Helical" evidence="10">
    <location>
        <begin position="430"/>
        <end position="453"/>
    </location>
</feature>
<name>A0A2S6I2H6_9BACT</name>
<evidence type="ECO:0000256" key="5">
    <source>
        <dbReference type="ARBA" id="ARBA00022692"/>
    </source>
</evidence>
<evidence type="ECO:0000256" key="3">
    <source>
        <dbReference type="ARBA" id="ARBA00022449"/>
    </source>
</evidence>
<evidence type="ECO:0000256" key="1">
    <source>
        <dbReference type="ARBA" id="ARBA00004651"/>
    </source>
</evidence>
<evidence type="ECO:0000256" key="2">
    <source>
        <dbReference type="ARBA" id="ARBA00022448"/>
    </source>
</evidence>
<dbReference type="PANTHER" id="PTHR43298:SF2">
    <property type="entry name" value="FMN_FAD EXPORTER YEEO-RELATED"/>
    <property type="match status" value="1"/>
</dbReference>
<keyword evidence="6 10" id="KW-1133">Transmembrane helix</keyword>
<evidence type="ECO:0000256" key="4">
    <source>
        <dbReference type="ARBA" id="ARBA00022475"/>
    </source>
</evidence>
<evidence type="ECO:0000313" key="11">
    <source>
        <dbReference type="EMBL" id="PPK85384.1"/>
    </source>
</evidence>
<accession>A0A2S6I2H6</accession>
<dbReference type="AlphaFoldDB" id="A0A2S6I2H6"/>
<dbReference type="RefSeq" id="WP_104419887.1">
    <property type="nucleotide sequence ID" value="NZ_PTJC01000006.1"/>
</dbReference>
<comment type="caution">
    <text evidence="11">The sequence shown here is derived from an EMBL/GenBank/DDBJ whole genome shotgun (WGS) entry which is preliminary data.</text>
</comment>
<organism evidence="11 12">
    <name type="scientific">Neolewinella xylanilytica</name>
    <dbReference type="NCBI Taxonomy" id="1514080"/>
    <lineage>
        <taxon>Bacteria</taxon>
        <taxon>Pseudomonadati</taxon>
        <taxon>Bacteroidota</taxon>
        <taxon>Saprospiria</taxon>
        <taxon>Saprospirales</taxon>
        <taxon>Lewinellaceae</taxon>
        <taxon>Neolewinella</taxon>
    </lineage>
</organism>
<dbReference type="CDD" id="cd13139">
    <property type="entry name" value="MATE_like_14"/>
    <property type="match status" value="1"/>
</dbReference>
<feature type="transmembrane region" description="Helical" evidence="10">
    <location>
        <begin position="75"/>
        <end position="95"/>
    </location>
</feature>
<dbReference type="PANTHER" id="PTHR43298">
    <property type="entry name" value="MULTIDRUG RESISTANCE PROTEIN NORM-RELATED"/>
    <property type="match status" value="1"/>
</dbReference>
<sequence>MSARQFWSLIKSAVRGDAHDFTSGSIRRAIVLLAVPMMLEMAMESVFALVDTFFVGRIGVEALTTVGLTEVMMTLIYSIGVGLSLAPMALIARFVGEKKPDEASRAAGQSIVITLILSLVVSVPAVYYAGDLLALMGAGPAVIAEGIWYTRILFAGNGVIMLLFLLNGVFRGAGEAATAMRVLWIANGINVFLDPLFIFGLGPIPGFGVAGAAIATTIGRAIGVGYQLYILFSGRSVVRIKTGGWKIDPIMQLRVLRIASNGAFQYIIGSASWIFLARIVASFGASAVAGYTVSIRLILFTLLPAWGLSNAAATFVGQNLGAKQPDRAERGVWWTLGITTVYLLLLSFGYYFFAGPLVQSFTQDPEAVGYGVDALKIFAIGYVIFGLGLIPVQAFNGAGDTGTPTLLNFVCFWLLEIPLSYYLAVELGFAVRGVIWSVVIAELLLAVVALWLFRRGKWKLKEI</sequence>
<dbReference type="GO" id="GO:0005886">
    <property type="term" value="C:plasma membrane"/>
    <property type="evidence" value="ECO:0007669"/>
    <property type="project" value="UniProtKB-SubCell"/>
</dbReference>
<feature type="transmembrane region" description="Helical" evidence="10">
    <location>
        <begin position="207"/>
        <end position="232"/>
    </location>
</feature>
<keyword evidence="4" id="KW-1003">Cell membrane</keyword>
<evidence type="ECO:0000313" key="12">
    <source>
        <dbReference type="Proteomes" id="UP000237662"/>
    </source>
</evidence>
<keyword evidence="8 10" id="KW-0472">Membrane</keyword>
<feature type="transmembrane region" description="Helical" evidence="10">
    <location>
        <begin position="107"/>
        <end position="128"/>
    </location>
</feature>
<protein>
    <recommendedName>
        <fullName evidence="9">Multidrug-efflux transporter</fullName>
    </recommendedName>
</protein>
<keyword evidence="5 10" id="KW-0812">Transmembrane</keyword>
<dbReference type="PIRSF" id="PIRSF006603">
    <property type="entry name" value="DinF"/>
    <property type="match status" value="1"/>
</dbReference>
<feature type="transmembrane region" description="Helical" evidence="10">
    <location>
        <begin position="29"/>
        <end position="55"/>
    </location>
</feature>
<feature type="transmembrane region" description="Helical" evidence="10">
    <location>
        <begin position="297"/>
        <end position="320"/>
    </location>
</feature>
<dbReference type="InterPro" id="IPR048279">
    <property type="entry name" value="MdtK-like"/>
</dbReference>
<comment type="subcellular location">
    <subcellularLocation>
        <location evidence="1">Cell membrane</location>
        <topology evidence="1">Multi-pass membrane protein</topology>
    </subcellularLocation>
</comment>
<dbReference type="GO" id="GO:0042910">
    <property type="term" value="F:xenobiotic transmembrane transporter activity"/>
    <property type="evidence" value="ECO:0007669"/>
    <property type="project" value="InterPro"/>
</dbReference>
<feature type="transmembrane region" description="Helical" evidence="10">
    <location>
        <begin position="406"/>
        <end position="424"/>
    </location>
</feature>
<feature type="transmembrane region" description="Helical" evidence="10">
    <location>
        <begin position="263"/>
        <end position="285"/>
    </location>
</feature>
<dbReference type="NCBIfam" id="TIGR00797">
    <property type="entry name" value="matE"/>
    <property type="match status" value="1"/>
</dbReference>
<feature type="transmembrane region" description="Helical" evidence="10">
    <location>
        <begin position="374"/>
        <end position="394"/>
    </location>
</feature>
<dbReference type="Proteomes" id="UP000237662">
    <property type="component" value="Unassembled WGS sequence"/>
</dbReference>
<evidence type="ECO:0000256" key="10">
    <source>
        <dbReference type="SAM" id="Phobius"/>
    </source>
</evidence>
<dbReference type="Pfam" id="PF01554">
    <property type="entry name" value="MatE"/>
    <property type="match status" value="2"/>
</dbReference>
<feature type="transmembrane region" description="Helical" evidence="10">
    <location>
        <begin position="148"/>
        <end position="170"/>
    </location>
</feature>
<dbReference type="InterPro" id="IPR002528">
    <property type="entry name" value="MATE_fam"/>
</dbReference>
<dbReference type="EMBL" id="PTJC01000006">
    <property type="protein sequence ID" value="PPK85384.1"/>
    <property type="molecule type" value="Genomic_DNA"/>
</dbReference>
<reference evidence="11 12" key="1">
    <citation type="submission" date="2018-02" db="EMBL/GenBank/DDBJ databases">
        <title>Genomic Encyclopedia of Archaeal and Bacterial Type Strains, Phase II (KMG-II): from individual species to whole genera.</title>
        <authorList>
            <person name="Goeker M."/>
        </authorList>
    </citation>
    <scope>NUCLEOTIDE SEQUENCE [LARGE SCALE GENOMIC DNA]</scope>
    <source>
        <strain evidence="11 12">DSM 29526</strain>
    </source>
</reference>
<feature type="transmembrane region" description="Helical" evidence="10">
    <location>
        <begin position="182"/>
        <end position="201"/>
    </location>
</feature>
<evidence type="ECO:0000256" key="6">
    <source>
        <dbReference type="ARBA" id="ARBA00022989"/>
    </source>
</evidence>
<keyword evidence="7" id="KW-0406">Ion transport</keyword>